<dbReference type="EC" id="2.1.1.77" evidence="3"/>
<dbReference type="PROSITE" id="PS01279">
    <property type="entry name" value="PCMT"/>
    <property type="match status" value="1"/>
</dbReference>
<name>A0A8K1CEA4_PYTOL</name>
<evidence type="ECO:0000256" key="4">
    <source>
        <dbReference type="ARBA" id="ARBA00022490"/>
    </source>
</evidence>
<reference evidence="8" key="1">
    <citation type="submission" date="2019-03" db="EMBL/GenBank/DDBJ databases">
        <title>Long read genome sequence of the mycoparasitic Pythium oligandrum ATCC 38472 isolated from sugarbeet rhizosphere.</title>
        <authorList>
            <person name="Gaulin E."/>
        </authorList>
    </citation>
    <scope>NUCLEOTIDE SEQUENCE</scope>
    <source>
        <strain evidence="8">ATCC 38472_TT</strain>
    </source>
</reference>
<comment type="similarity">
    <text evidence="2">Belongs to the methyltransferase superfamily. L-isoaspartyl/D-aspartyl protein methyltransferase family.</text>
</comment>
<protein>
    <recommendedName>
        <fullName evidence="3">protein-L-isoaspartate(D-aspartate) O-methyltransferase</fullName>
        <ecNumber evidence="3">2.1.1.77</ecNumber>
    </recommendedName>
</protein>
<accession>A0A8K1CEA4</accession>
<evidence type="ECO:0000256" key="3">
    <source>
        <dbReference type="ARBA" id="ARBA00011890"/>
    </source>
</evidence>
<dbReference type="InterPro" id="IPR000682">
    <property type="entry name" value="PCMT"/>
</dbReference>
<keyword evidence="4" id="KW-0963">Cytoplasm</keyword>
<dbReference type="Proteomes" id="UP000794436">
    <property type="component" value="Unassembled WGS sequence"/>
</dbReference>
<evidence type="ECO:0000256" key="5">
    <source>
        <dbReference type="ARBA" id="ARBA00022603"/>
    </source>
</evidence>
<proteinExistence type="inferred from homology"/>
<keyword evidence="7" id="KW-0949">S-adenosyl-L-methionine</keyword>
<dbReference type="AlphaFoldDB" id="A0A8K1CEA4"/>
<dbReference type="EMBL" id="SPLM01000076">
    <property type="protein sequence ID" value="TMW61428.1"/>
    <property type="molecule type" value="Genomic_DNA"/>
</dbReference>
<evidence type="ECO:0000313" key="9">
    <source>
        <dbReference type="Proteomes" id="UP000794436"/>
    </source>
</evidence>
<comment type="subcellular location">
    <subcellularLocation>
        <location evidence="1">Cytoplasm</location>
    </subcellularLocation>
</comment>
<dbReference type="GO" id="GO:0032259">
    <property type="term" value="P:methylation"/>
    <property type="evidence" value="ECO:0007669"/>
    <property type="project" value="UniProtKB-KW"/>
</dbReference>
<sequence length="218" mass="23517">MGHRYHASSNDGLVDNHANAEIIKSSRVIHAMKATDRAKYLVRHEGEEIEASVAYRDGPKQIDHEQTISAPHMHAYAFQHAADAIDGVEQPRILEVDAGSGYLTACLGRLGKTVVDNISSADSDLLGQGVVTIEQADGWHGLPTAAPFHFIHVGAAAVETPKALMDQLADGGCLLVPVGAPDAHQALMEIQRNGETFTERKLVGVKFVPLVREEFAEL</sequence>
<dbReference type="Pfam" id="PF01135">
    <property type="entry name" value="PCMT"/>
    <property type="match status" value="1"/>
</dbReference>
<dbReference type="OrthoDB" id="73890at2759"/>
<dbReference type="PANTHER" id="PTHR11579">
    <property type="entry name" value="PROTEIN-L-ISOASPARTATE O-METHYLTRANSFERASE"/>
    <property type="match status" value="1"/>
</dbReference>
<dbReference type="SUPFAM" id="SSF53335">
    <property type="entry name" value="S-adenosyl-L-methionine-dependent methyltransferases"/>
    <property type="match status" value="1"/>
</dbReference>
<keyword evidence="6" id="KW-0808">Transferase</keyword>
<dbReference type="PANTHER" id="PTHR11579:SF0">
    <property type="entry name" value="PROTEIN-L-ISOASPARTATE(D-ASPARTATE) O-METHYLTRANSFERASE"/>
    <property type="match status" value="1"/>
</dbReference>
<comment type="caution">
    <text evidence="8">The sequence shown here is derived from an EMBL/GenBank/DDBJ whole genome shotgun (WGS) entry which is preliminary data.</text>
</comment>
<evidence type="ECO:0000256" key="1">
    <source>
        <dbReference type="ARBA" id="ARBA00004496"/>
    </source>
</evidence>
<evidence type="ECO:0000256" key="7">
    <source>
        <dbReference type="ARBA" id="ARBA00022691"/>
    </source>
</evidence>
<organism evidence="8 9">
    <name type="scientific">Pythium oligandrum</name>
    <name type="common">Mycoparasitic fungus</name>
    <dbReference type="NCBI Taxonomy" id="41045"/>
    <lineage>
        <taxon>Eukaryota</taxon>
        <taxon>Sar</taxon>
        <taxon>Stramenopiles</taxon>
        <taxon>Oomycota</taxon>
        <taxon>Peronosporomycetes</taxon>
        <taxon>Pythiales</taxon>
        <taxon>Pythiaceae</taxon>
        <taxon>Pythium</taxon>
    </lineage>
</organism>
<dbReference type="Gene3D" id="3.40.50.150">
    <property type="entry name" value="Vaccinia Virus protein VP39"/>
    <property type="match status" value="1"/>
</dbReference>
<keyword evidence="9" id="KW-1185">Reference proteome</keyword>
<dbReference type="GO" id="GO:0004719">
    <property type="term" value="F:protein-L-isoaspartate (D-aspartate) O-methyltransferase activity"/>
    <property type="evidence" value="ECO:0007669"/>
    <property type="project" value="UniProtKB-EC"/>
</dbReference>
<dbReference type="InterPro" id="IPR029063">
    <property type="entry name" value="SAM-dependent_MTases_sf"/>
</dbReference>
<evidence type="ECO:0000256" key="6">
    <source>
        <dbReference type="ARBA" id="ARBA00022679"/>
    </source>
</evidence>
<evidence type="ECO:0000256" key="2">
    <source>
        <dbReference type="ARBA" id="ARBA00005369"/>
    </source>
</evidence>
<dbReference type="GO" id="GO:0005737">
    <property type="term" value="C:cytoplasm"/>
    <property type="evidence" value="ECO:0007669"/>
    <property type="project" value="UniProtKB-SubCell"/>
</dbReference>
<evidence type="ECO:0000313" key="8">
    <source>
        <dbReference type="EMBL" id="TMW61428.1"/>
    </source>
</evidence>
<keyword evidence="5" id="KW-0489">Methyltransferase</keyword>
<gene>
    <name evidence="8" type="ORF">Poli38472_012619</name>
</gene>